<dbReference type="InParanoid" id="A0A146GFU0"/>
<evidence type="ECO:0008006" key="4">
    <source>
        <dbReference type="Google" id="ProtNLM"/>
    </source>
</evidence>
<evidence type="ECO:0000256" key="1">
    <source>
        <dbReference type="SAM" id="Phobius"/>
    </source>
</evidence>
<feature type="transmembrane region" description="Helical" evidence="1">
    <location>
        <begin position="91"/>
        <end position="110"/>
    </location>
</feature>
<evidence type="ECO:0000313" key="3">
    <source>
        <dbReference type="Proteomes" id="UP000076023"/>
    </source>
</evidence>
<proteinExistence type="predicted"/>
<feature type="transmembrane region" description="Helical" evidence="1">
    <location>
        <begin position="122"/>
        <end position="143"/>
    </location>
</feature>
<keyword evidence="1" id="KW-0472">Membrane</keyword>
<keyword evidence="1" id="KW-1133">Transmembrane helix</keyword>
<gene>
    <name evidence="2" type="ORF">TSACC_3561</name>
</gene>
<dbReference type="EMBL" id="BDCO01000003">
    <property type="protein sequence ID" value="GAT35494.1"/>
    <property type="molecule type" value="Genomic_DNA"/>
</dbReference>
<reference evidence="3" key="1">
    <citation type="journal article" date="2017" name="Genome Announc.">
        <title>Draft Genome Sequence of Terrimicrobium sacchariphilum NM-5T, a Facultative Anaerobic Soil Bacterium of the Class Spartobacteria.</title>
        <authorList>
            <person name="Qiu Y.L."/>
            <person name="Tourlousse D.M."/>
            <person name="Matsuura N."/>
            <person name="Ohashi A."/>
            <person name="Sekiguchi Y."/>
        </authorList>
    </citation>
    <scope>NUCLEOTIDE SEQUENCE [LARGE SCALE GENOMIC DNA]</scope>
    <source>
        <strain evidence="3">NM-5</strain>
    </source>
</reference>
<dbReference type="Proteomes" id="UP000076023">
    <property type="component" value="Unassembled WGS sequence"/>
</dbReference>
<evidence type="ECO:0000313" key="2">
    <source>
        <dbReference type="EMBL" id="GAT35494.1"/>
    </source>
</evidence>
<comment type="caution">
    <text evidence="2">The sequence shown here is derived from an EMBL/GenBank/DDBJ whole genome shotgun (WGS) entry which is preliminary data.</text>
</comment>
<protein>
    <recommendedName>
        <fullName evidence="4">DUF3592 domain-containing protein</fullName>
    </recommendedName>
</protein>
<keyword evidence="1" id="KW-0812">Transmembrane</keyword>
<dbReference type="AlphaFoldDB" id="A0A146GFU0"/>
<name>A0A146GFU0_TERSA</name>
<organism evidence="2 3">
    <name type="scientific">Terrimicrobium sacchariphilum</name>
    <dbReference type="NCBI Taxonomy" id="690879"/>
    <lineage>
        <taxon>Bacteria</taxon>
        <taxon>Pseudomonadati</taxon>
        <taxon>Verrucomicrobiota</taxon>
        <taxon>Terrimicrobiia</taxon>
        <taxon>Terrimicrobiales</taxon>
        <taxon>Terrimicrobiaceae</taxon>
        <taxon>Terrimicrobium</taxon>
    </lineage>
</organism>
<sequence>MLPGFAMLVEGVVFLFYSLEAKGTIIAYEGIDDSVERMLTPKVEFVDGNGRLRRVVCGVGRSSPLGIGTAVRIRYDARYPDEARILTVVDYWLPPCAIWFFGFLIYLAILDASGAWSARPDMAKWAFPVLLGVPLLTGIVGVWKWRQRGRA</sequence>
<accession>A0A146GFU0</accession>
<keyword evidence="3" id="KW-1185">Reference proteome</keyword>